<dbReference type="EMBL" id="MU118153">
    <property type="protein sequence ID" value="KAF9644205.1"/>
    <property type="molecule type" value="Genomic_DNA"/>
</dbReference>
<dbReference type="Proteomes" id="UP000886501">
    <property type="component" value="Unassembled WGS sequence"/>
</dbReference>
<accession>A0ACB6Z4A5</accession>
<evidence type="ECO:0000313" key="2">
    <source>
        <dbReference type="Proteomes" id="UP000886501"/>
    </source>
</evidence>
<evidence type="ECO:0000313" key="1">
    <source>
        <dbReference type="EMBL" id="KAF9644205.1"/>
    </source>
</evidence>
<gene>
    <name evidence="1" type="ORF">BDM02DRAFT_1058236</name>
</gene>
<organism evidence="1 2">
    <name type="scientific">Thelephora ganbajun</name>
    <name type="common">Ganba fungus</name>
    <dbReference type="NCBI Taxonomy" id="370292"/>
    <lineage>
        <taxon>Eukaryota</taxon>
        <taxon>Fungi</taxon>
        <taxon>Dikarya</taxon>
        <taxon>Basidiomycota</taxon>
        <taxon>Agaricomycotina</taxon>
        <taxon>Agaricomycetes</taxon>
        <taxon>Thelephorales</taxon>
        <taxon>Thelephoraceae</taxon>
        <taxon>Thelephora</taxon>
    </lineage>
</organism>
<reference evidence="1" key="2">
    <citation type="journal article" date="2020" name="Nat. Commun.">
        <title>Large-scale genome sequencing of mycorrhizal fungi provides insights into the early evolution of symbiotic traits.</title>
        <authorList>
            <person name="Miyauchi S."/>
            <person name="Kiss E."/>
            <person name="Kuo A."/>
            <person name="Drula E."/>
            <person name="Kohler A."/>
            <person name="Sanchez-Garcia M."/>
            <person name="Morin E."/>
            <person name="Andreopoulos B."/>
            <person name="Barry K.W."/>
            <person name="Bonito G."/>
            <person name="Buee M."/>
            <person name="Carver A."/>
            <person name="Chen C."/>
            <person name="Cichocki N."/>
            <person name="Clum A."/>
            <person name="Culley D."/>
            <person name="Crous P.W."/>
            <person name="Fauchery L."/>
            <person name="Girlanda M."/>
            <person name="Hayes R.D."/>
            <person name="Keri Z."/>
            <person name="LaButti K."/>
            <person name="Lipzen A."/>
            <person name="Lombard V."/>
            <person name="Magnuson J."/>
            <person name="Maillard F."/>
            <person name="Murat C."/>
            <person name="Nolan M."/>
            <person name="Ohm R.A."/>
            <person name="Pangilinan J."/>
            <person name="Pereira M.F."/>
            <person name="Perotto S."/>
            <person name="Peter M."/>
            <person name="Pfister S."/>
            <person name="Riley R."/>
            <person name="Sitrit Y."/>
            <person name="Stielow J.B."/>
            <person name="Szollosi G."/>
            <person name="Zifcakova L."/>
            <person name="Stursova M."/>
            <person name="Spatafora J.W."/>
            <person name="Tedersoo L."/>
            <person name="Vaario L.M."/>
            <person name="Yamada A."/>
            <person name="Yan M."/>
            <person name="Wang P."/>
            <person name="Xu J."/>
            <person name="Bruns T."/>
            <person name="Baldrian P."/>
            <person name="Vilgalys R."/>
            <person name="Dunand C."/>
            <person name="Henrissat B."/>
            <person name="Grigoriev I.V."/>
            <person name="Hibbett D."/>
            <person name="Nagy L.G."/>
            <person name="Martin F.M."/>
        </authorList>
    </citation>
    <scope>NUCLEOTIDE SEQUENCE</scope>
    <source>
        <strain evidence="1">P2</strain>
    </source>
</reference>
<proteinExistence type="predicted"/>
<comment type="caution">
    <text evidence="1">The sequence shown here is derived from an EMBL/GenBank/DDBJ whole genome shotgun (WGS) entry which is preliminary data.</text>
</comment>
<sequence length="409" mass="45056">MVRPTHHPDHPHEPDHPHKPDPPHKPGHPHRPGHPHKPDHPHKPHHPHKPGRHRRGPKYTSDAIFKLPLSDSSLLFYSHGPFAYGGIKFYQDDSDSLNSDEVEVTINAKIWDKAALGTAKVCSLKRDHGAGLGIWTEHVEHENPKERQKHQLALGISVKFPKHPDTLEIKKLQTHMPLFAHLFEEGNFRVKDLEATTLFLPIKAEALSVDNGQLRTENSVIVGNFTATERLVLETRNSPIAVNVTLVNGSEKEKSGAEEDDFSKLFIKTSNSPIHGNISLLATTKDLSGGKFSVGAFTSNSPLHVSFADAPVDSVLRFIGLTSNSPAVAVMHPTFQGDFSVKSTLFGPKVDVTQDLKDPKGEGRTRTVDVSNVGREIVGKVYWGSEEKSKDAFGHAELSSTLLSATLKL</sequence>
<protein>
    <submittedName>
        <fullName evidence="1">Uncharacterized protein</fullName>
    </submittedName>
</protein>
<reference evidence="1" key="1">
    <citation type="submission" date="2019-10" db="EMBL/GenBank/DDBJ databases">
        <authorList>
            <consortium name="DOE Joint Genome Institute"/>
            <person name="Kuo A."/>
            <person name="Miyauchi S."/>
            <person name="Kiss E."/>
            <person name="Drula E."/>
            <person name="Kohler A."/>
            <person name="Sanchez-Garcia M."/>
            <person name="Andreopoulos B."/>
            <person name="Barry K.W."/>
            <person name="Bonito G."/>
            <person name="Buee M."/>
            <person name="Carver A."/>
            <person name="Chen C."/>
            <person name="Cichocki N."/>
            <person name="Clum A."/>
            <person name="Culley D."/>
            <person name="Crous P.W."/>
            <person name="Fauchery L."/>
            <person name="Girlanda M."/>
            <person name="Hayes R."/>
            <person name="Keri Z."/>
            <person name="Labutti K."/>
            <person name="Lipzen A."/>
            <person name="Lombard V."/>
            <person name="Magnuson J."/>
            <person name="Maillard F."/>
            <person name="Morin E."/>
            <person name="Murat C."/>
            <person name="Nolan M."/>
            <person name="Ohm R."/>
            <person name="Pangilinan J."/>
            <person name="Pereira M."/>
            <person name="Perotto S."/>
            <person name="Peter M."/>
            <person name="Riley R."/>
            <person name="Sitrit Y."/>
            <person name="Stielow B."/>
            <person name="Szollosi G."/>
            <person name="Zifcakova L."/>
            <person name="Stursova M."/>
            <person name="Spatafora J.W."/>
            <person name="Tedersoo L."/>
            <person name="Vaario L.-M."/>
            <person name="Yamada A."/>
            <person name="Yan M."/>
            <person name="Wang P."/>
            <person name="Xu J."/>
            <person name="Bruns T."/>
            <person name="Baldrian P."/>
            <person name="Vilgalys R."/>
            <person name="Henrissat B."/>
            <person name="Grigoriev I.V."/>
            <person name="Hibbett D."/>
            <person name="Nagy L.G."/>
            <person name="Martin F.M."/>
        </authorList>
    </citation>
    <scope>NUCLEOTIDE SEQUENCE</scope>
    <source>
        <strain evidence="1">P2</strain>
    </source>
</reference>
<name>A0ACB6Z4A5_THEGA</name>
<keyword evidence="2" id="KW-1185">Reference proteome</keyword>